<accession>A0A6J4QXK3</accession>
<proteinExistence type="predicted"/>
<protein>
    <submittedName>
        <fullName evidence="1">Uncharacterized protein</fullName>
    </submittedName>
</protein>
<gene>
    <name evidence="1" type="ORF">AVDCRST_MAG14-1710</name>
</gene>
<dbReference type="EMBL" id="CADCVG010000073">
    <property type="protein sequence ID" value="CAA9456562.1"/>
    <property type="molecule type" value="Genomic_DNA"/>
</dbReference>
<dbReference type="AlphaFoldDB" id="A0A6J4QXK3"/>
<evidence type="ECO:0000313" key="1">
    <source>
        <dbReference type="EMBL" id="CAA9456562.1"/>
    </source>
</evidence>
<name>A0A6J4QXK3_9ACTN</name>
<organism evidence="1">
    <name type="scientific">uncultured Rubrobacteraceae bacterium</name>
    <dbReference type="NCBI Taxonomy" id="349277"/>
    <lineage>
        <taxon>Bacteria</taxon>
        <taxon>Bacillati</taxon>
        <taxon>Actinomycetota</taxon>
        <taxon>Rubrobacteria</taxon>
        <taxon>Rubrobacterales</taxon>
        <taxon>Rubrobacteraceae</taxon>
        <taxon>environmental samples</taxon>
    </lineage>
</organism>
<reference evidence="1" key="1">
    <citation type="submission" date="2020-02" db="EMBL/GenBank/DDBJ databases">
        <authorList>
            <person name="Meier V. D."/>
        </authorList>
    </citation>
    <scope>NUCLEOTIDE SEQUENCE</scope>
    <source>
        <strain evidence="1">AVDCRST_MAG14</strain>
    </source>
</reference>
<sequence>MERIQETDCATTTTIRVNLFVAGVSMYWKSASEIEGWLDGFPNLERLEDAFNLHQYAQRAIFPSNYAAAPLWEELITLTEAGQAYMELDSEVKQSYPPGDVHLAVFGQMYYHDLLIDLEKSDLEGIRSLINAELLETRLRWPYRFGRLLYDKFNDSLHHNREVRYLEPDQVATLLEGTPQGVYQVGSLLSGPLGLLTSRETRYLIPFMAAPLWHCSDTGCTTVHHVMMDPPRIAVFEAFNRLRSVAARRLGPVSEWSEALQGLHRKGERPRVRRYYDLPAFLGDAIVGDERTTLLATALKSSNRAWLRQTLGSPPRKKRAAEGSAEQVAGQLSEAEQLQMLLLLRDDELVTLIDDCVYNNDIVIPLSEMRSAQVRFSKLNRWDSFVEVSSFGLRAQRRYPLVTLMLSIWETYESQGLMEELSWKLGKPVEGLSRDVLMEYIQEHGPAEVVRDLVLSSRPVALSIANEVNLAVVPNEAREQLVNRFLWKFGFNPSRYDDKYPRLRTRLTQFKDTLLQTNTIRTEDDREEIRSQGVNLFVSVEVSLKISSHMLFGCSVQTIT</sequence>